<evidence type="ECO:0000256" key="2">
    <source>
        <dbReference type="ARBA" id="ARBA00022490"/>
    </source>
</evidence>
<reference evidence="11 12" key="1">
    <citation type="journal article" date="2019" name="Int. J. Syst. Evol. Microbiol.">
        <title>The Global Catalogue of Microorganisms (GCM) 10K type strain sequencing project: providing services to taxonomists for standard genome sequencing and annotation.</title>
        <authorList>
            <consortium name="The Broad Institute Genomics Platform"/>
            <consortium name="The Broad Institute Genome Sequencing Center for Infectious Disease"/>
            <person name="Wu L."/>
            <person name="Ma J."/>
        </authorList>
    </citation>
    <scope>NUCLEOTIDE SEQUENCE [LARGE SCALE GENOMIC DNA]</scope>
    <source>
        <strain evidence="11 12">JCM 15628</strain>
    </source>
</reference>
<dbReference type="InterPro" id="IPR001497">
    <property type="entry name" value="MethylDNA_cys_MeTrfase_AS"/>
</dbReference>
<dbReference type="Proteomes" id="UP001500013">
    <property type="component" value="Unassembled WGS sequence"/>
</dbReference>
<comment type="subcellular location">
    <subcellularLocation>
        <location evidence="8">Cytoplasm</location>
    </subcellularLocation>
</comment>
<comment type="similarity">
    <text evidence="8">Belongs to the MGMT family.</text>
</comment>
<keyword evidence="4 8" id="KW-0808">Transferase</keyword>
<dbReference type="Pfam" id="PF01035">
    <property type="entry name" value="DNA_binding_1"/>
    <property type="match status" value="1"/>
</dbReference>
<proteinExistence type="inferred from homology"/>
<keyword evidence="3 8" id="KW-0489">Methyltransferase</keyword>
<dbReference type="HAMAP" id="MF_00772">
    <property type="entry name" value="OGT"/>
    <property type="match status" value="1"/>
</dbReference>
<comment type="catalytic activity">
    <reaction evidence="1 8">
        <text>a 4-O-methyl-thymidine in DNA + L-cysteinyl-[protein] = a thymidine in DNA + S-methyl-L-cysteinyl-[protein]</text>
        <dbReference type="Rhea" id="RHEA:53428"/>
        <dbReference type="Rhea" id="RHEA-COMP:10131"/>
        <dbReference type="Rhea" id="RHEA-COMP:10132"/>
        <dbReference type="Rhea" id="RHEA-COMP:13555"/>
        <dbReference type="Rhea" id="RHEA-COMP:13556"/>
        <dbReference type="ChEBI" id="CHEBI:29950"/>
        <dbReference type="ChEBI" id="CHEBI:82612"/>
        <dbReference type="ChEBI" id="CHEBI:137386"/>
        <dbReference type="ChEBI" id="CHEBI:137387"/>
        <dbReference type="EC" id="2.1.1.63"/>
    </reaction>
</comment>
<feature type="domain" description="Methylguanine DNA methyltransferase ribonuclease-like" evidence="10">
    <location>
        <begin position="40"/>
        <end position="116"/>
    </location>
</feature>
<evidence type="ECO:0000313" key="11">
    <source>
        <dbReference type="EMBL" id="GAA1983259.1"/>
    </source>
</evidence>
<evidence type="ECO:0000313" key="12">
    <source>
        <dbReference type="Proteomes" id="UP001500013"/>
    </source>
</evidence>
<dbReference type="InterPro" id="IPR036217">
    <property type="entry name" value="MethylDNA_cys_MeTrfase_DNAb"/>
</dbReference>
<evidence type="ECO:0000256" key="1">
    <source>
        <dbReference type="ARBA" id="ARBA00001286"/>
    </source>
</evidence>
<dbReference type="InterPro" id="IPR023546">
    <property type="entry name" value="MGMT"/>
</dbReference>
<name>A0ABN2SAF6_9MICO</name>
<dbReference type="Pfam" id="PF02870">
    <property type="entry name" value="Methyltransf_1N"/>
    <property type="match status" value="1"/>
</dbReference>
<evidence type="ECO:0000256" key="5">
    <source>
        <dbReference type="ARBA" id="ARBA00022763"/>
    </source>
</evidence>
<dbReference type="NCBIfam" id="TIGR00589">
    <property type="entry name" value="ogt"/>
    <property type="match status" value="1"/>
</dbReference>
<organism evidence="11 12">
    <name type="scientific">Terrabacter lapilli</name>
    <dbReference type="NCBI Taxonomy" id="436231"/>
    <lineage>
        <taxon>Bacteria</taxon>
        <taxon>Bacillati</taxon>
        <taxon>Actinomycetota</taxon>
        <taxon>Actinomycetes</taxon>
        <taxon>Micrococcales</taxon>
        <taxon>Intrasporangiaceae</taxon>
        <taxon>Terrabacter</taxon>
    </lineage>
</organism>
<comment type="miscellaneous">
    <text evidence="8">This enzyme catalyzes only one turnover and therefore is not strictly catalytic. According to one definition, an enzyme is a biocatalyst that acts repeatedly and over many reaction cycles.</text>
</comment>
<dbReference type="InterPro" id="IPR036388">
    <property type="entry name" value="WH-like_DNA-bd_sf"/>
</dbReference>
<dbReference type="Gene3D" id="3.30.160.70">
    <property type="entry name" value="Methylated DNA-protein cysteine methyltransferase domain"/>
    <property type="match status" value="1"/>
</dbReference>
<dbReference type="CDD" id="cd06445">
    <property type="entry name" value="ATase"/>
    <property type="match status" value="1"/>
</dbReference>
<comment type="caution">
    <text evidence="11">The sequence shown here is derived from an EMBL/GenBank/DDBJ whole genome shotgun (WGS) entry which is preliminary data.</text>
</comment>
<dbReference type="InterPro" id="IPR036631">
    <property type="entry name" value="MGMT_N_sf"/>
</dbReference>
<dbReference type="EMBL" id="BAAAPU010000007">
    <property type="protein sequence ID" value="GAA1983259.1"/>
    <property type="molecule type" value="Genomic_DNA"/>
</dbReference>
<evidence type="ECO:0000259" key="9">
    <source>
        <dbReference type="Pfam" id="PF01035"/>
    </source>
</evidence>
<protein>
    <recommendedName>
        <fullName evidence="8">Methylated-DNA--protein-cysteine methyltransferase</fullName>
        <ecNumber evidence="8">2.1.1.63</ecNumber>
    </recommendedName>
    <alternativeName>
        <fullName evidence="8">6-O-methylguanine-DNA methyltransferase</fullName>
        <shortName evidence="8">MGMT</shortName>
    </alternativeName>
    <alternativeName>
        <fullName evidence="8">O-6-methylguanine-DNA-alkyltransferase</fullName>
    </alternativeName>
</protein>
<dbReference type="PANTHER" id="PTHR10815:SF5">
    <property type="entry name" value="METHYLATED-DNA--PROTEIN-CYSTEINE METHYLTRANSFERASE"/>
    <property type="match status" value="1"/>
</dbReference>
<feature type="domain" description="Methylated-DNA-[protein]-cysteine S-methyltransferase DNA binding" evidence="9">
    <location>
        <begin position="122"/>
        <end position="200"/>
    </location>
</feature>
<dbReference type="Gene3D" id="1.10.10.10">
    <property type="entry name" value="Winged helix-like DNA-binding domain superfamily/Winged helix DNA-binding domain"/>
    <property type="match status" value="1"/>
</dbReference>
<sequence length="203" mass="21686">MSDSWIQLLEGPPAGEAARLATLHAQLVARAEGQDALDVTYRTVDSPLGSLLLAATPEGVVRVAFELEGHDRVLDALGTTIGPRILRGGHRLDPLARELDDYFAGRRHGFDVPLDLRLARGFRLTVLRHLREIPYGSTESYREVAAAAGSPKAVRAVGSACATNPLPIVVPCHRVVRSDGSLGGYLGGLPSKQQLLALERTAA</sequence>
<dbReference type="PROSITE" id="PS00374">
    <property type="entry name" value="MGMT"/>
    <property type="match status" value="1"/>
</dbReference>
<accession>A0ABN2SAF6</accession>
<evidence type="ECO:0000256" key="6">
    <source>
        <dbReference type="ARBA" id="ARBA00023204"/>
    </source>
</evidence>
<feature type="active site" description="Nucleophile; methyl group acceptor" evidence="8">
    <location>
        <position position="172"/>
    </location>
</feature>
<comment type="function">
    <text evidence="8">Involved in the cellular defense against the biological effects of O6-methylguanine (O6-MeG) and O4-methylthymine (O4-MeT) in DNA. Repairs the methylated nucleobase in DNA by stoichiometrically transferring the methyl group to a cysteine residue in the enzyme. This is a suicide reaction: the enzyme is irreversibly inactivated.</text>
</comment>
<dbReference type="SUPFAM" id="SSF53155">
    <property type="entry name" value="Methylated DNA-protein cysteine methyltransferase domain"/>
    <property type="match status" value="1"/>
</dbReference>
<dbReference type="PANTHER" id="PTHR10815">
    <property type="entry name" value="METHYLATED-DNA--PROTEIN-CYSTEINE METHYLTRANSFERASE"/>
    <property type="match status" value="1"/>
</dbReference>
<gene>
    <name evidence="11" type="ORF">GCM10009817_25820</name>
</gene>
<dbReference type="EC" id="2.1.1.63" evidence="8"/>
<keyword evidence="12" id="KW-1185">Reference proteome</keyword>
<dbReference type="InterPro" id="IPR008332">
    <property type="entry name" value="MethylG_MeTrfase_N"/>
</dbReference>
<dbReference type="InterPro" id="IPR014048">
    <property type="entry name" value="MethylDNA_cys_MeTrfase_DNA-bd"/>
</dbReference>
<evidence type="ECO:0000256" key="7">
    <source>
        <dbReference type="ARBA" id="ARBA00049348"/>
    </source>
</evidence>
<keyword evidence="6 8" id="KW-0234">DNA repair</keyword>
<evidence type="ECO:0000259" key="10">
    <source>
        <dbReference type="Pfam" id="PF02870"/>
    </source>
</evidence>
<evidence type="ECO:0000256" key="8">
    <source>
        <dbReference type="HAMAP-Rule" id="MF_00772"/>
    </source>
</evidence>
<evidence type="ECO:0000256" key="3">
    <source>
        <dbReference type="ARBA" id="ARBA00022603"/>
    </source>
</evidence>
<keyword evidence="5 8" id="KW-0227">DNA damage</keyword>
<dbReference type="RefSeq" id="WP_344062980.1">
    <property type="nucleotide sequence ID" value="NZ_BAAAPU010000007.1"/>
</dbReference>
<comment type="catalytic activity">
    <reaction evidence="7 8">
        <text>a 6-O-methyl-2'-deoxyguanosine in DNA + L-cysteinyl-[protein] = S-methyl-L-cysteinyl-[protein] + a 2'-deoxyguanosine in DNA</text>
        <dbReference type="Rhea" id="RHEA:24000"/>
        <dbReference type="Rhea" id="RHEA-COMP:10131"/>
        <dbReference type="Rhea" id="RHEA-COMP:10132"/>
        <dbReference type="Rhea" id="RHEA-COMP:11367"/>
        <dbReference type="Rhea" id="RHEA-COMP:11368"/>
        <dbReference type="ChEBI" id="CHEBI:29950"/>
        <dbReference type="ChEBI" id="CHEBI:82612"/>
        <dbReference type="ChEBI" id="CHEBI:85445"/>
        <dbReference type="ChEBI" id="CHEBI:85448"/>
        <dbReference type="EC" id="2.1.1.63"/>
    </reaction>
</comment>
<dbReference type="SUPFAM" id="SSF46767">
    <property type="entry name" value="Methylated DNA-protein cysteine methyltransferase, C-terminal domain"/>
    <property type="match status" value="1"/>
</dbReference>
<keyword evidence="2 8" id="KW-0963">Cytoplasm</keyword>
<evidence type="ECO:0000256" key="4">
    <source>
        <dbReference type="ARBA" id="ARBA00022679"/>
    </source>
</evidence>